<accession>A0A512E1T7</accession>
<dbReference type="Proteomes" id="UP000321523">
    <property type="component" value="Unassembled WGS sequence"/>
</dbReference>
<proteinExistence type="predicted"/>
<gene>
    <name evidence="1" type="ORF">SAE02_68220</name>
</gene>
<sequence length="71" mass="8150">MDTSADRESIEIFRNERFEAYAQDLGFMWRWEIHSDGKLMQEGCSLTKRAADEAVGYVVAYFGRIRGVGPD</sequence>
<protein>
    <recommendedName>
        <fullName evidence="3">DUF1508 domain-containing protein</fullName>
    </recommendedName>
</protein>
<keyword evidence="2" id="KW-1185">Reference proteome</keyword>
<dbReference type="EMBL" id="BJYZ01000047">
    <property type="protein sequence ID" value="GEO42674.1"/>
    <property type="molecule type" value="Genomic_DNA"/>
</dbReference>
<organism evidence="1 2">
    <name type="scientific">Skermanella aerolata</name>
    <dbReference type="NCBI Taxonomy" id="393310"/>
    <lineage>
        <taxon>Bacteria</taxon>
        <taxon>Pseudomonadati</taxon>
        <taxon>Pseudomonadota</taxon>
        <taxon>Alphaproteobacteria</taxon>
        <taxon>Rhodospirillales</taxon>
        <taxon>Azospirillaceae</taxon>
        <taxon>Skermanella</taxon>
    </lineage>
</organism>
<reference evidence="1 2" key="1">
    <citation type="submission" date="2019-07" db="EMBL/GenBank/DDBJ databases">
        <title>Whole genome shotgun sequence of Skermanella aerolata NBRC 106429.</title>
        <authorList>
            <person name="Hosoyama A."/>
            <person name="Uohara A."/>
            <person name="Ohji S."/>
            <person name="Ichikawa N."/>
        </authorList>
    </citation>
    <scope>NUCLEOTIDE SEQUENCE [LARGE SCALE GENOMIC DNA]</scope>
    <source>
        <strain evidence="1 2">NBRC 106429</strain>
    </source>
</reference>
<name>A0A512E1T7_9PROT</name>
<dbReference type="NCBIfam" id="TIGR04550">
    <property type="entry name" value="sMetMonox_MmoD"/>
    <property type="match status" value="1"/>
</dbReference>
<evidence type="ECO:0008006" key="3">
    <source>
        <dbReference type="Google" id="ProtNLM"/>
    </source>
</evidence>
<evidence type="ECO:0000313" key="1">
    <source>
        <dbReference type="EMBL" id="GEO42674.1"/>
    </source>
</evidence>
<dbReference type="InterPro" id="IPR017256">
    <property type="entry name" value="MmoD"/>
</dbReference>
<dbReference type="RefSeq" id="WP_169789453.1">
    <property type="nucleotide sequence ID" value="NZ_BJYZ01000047.1"/>
</dbReference>
<evidence type="ECO:0000313" key="2">
    <source>
        <dbReference type="Proteomes" id="UP000321523"/>
    </source>
</evidence>
<comment type="caution">
    <text evidence="1">The sequence shown here is derived from an EMBL/GenBank/DDBJ whole genome shotgun (WGS) entry which is preliminary data.</text>
</comment>
<dbReference type="AlphaFoldDB" id="A0A512E1T7"/>